<dbReference type="PANTHER" id="PTHR37542">
    <property type="entry name" value="HELO DOMAIN-CONTAINING PROTEIN-RELATED"/>
    <property type="match status" value="1"/>
</dbReference>
<dbReference type="Pfam" id="PF14479">
    <property type="entry name" value="HeLo"/>
    <property type="match status" value="1"/>
</dbReference>
<dbReference type="Gene3D" id="1.20.120.1020">
    <property type="entry name" value="Prion-inhibition and propagation, HeLo domain"/>
    <property type="match status" value="1"/>
</dbReference>
<dbReference type="Gene3D" id="1.10.510.10">
    <property type="entry name" value="Transferase(Phosphotransferase) domain 1"/>
    <property type="match status" value="1"/>
</dbReference>
<feature type="domain" description="Prion-inhibition and propagation HeLo" evidence="2">
    <location>
        <begin position="5"/>
        <end position="218"/>
    </location>
</feature>
<evidence type="ECO:0000259" key="2">
    <source>
        <dbReference type="Pfam" id="PF14479"/>
    </source>
</evidence>
<sequence length="638" mass="72109">MESIGLGLGSVSLLFQVFAGCIKGYQLLSEARGLEKNHQYFRVKFKTEQCRLLDWANVVDLSEDEATLTMRRASRAMILPILDEQYRLMFRFGRLDDRLRPISPPILYEETDAAESRVGVLDAQDEKKADALQARFPDKTLLLEKSLRFFQNTTKYPARLRWAVSDKAKIEEILNRLAGLNDYLNELLNGQQLQALGTQQMRTNYHIMQLNDKIDDLCEIVKAGFLASASASQLGQSNQGLHWQLFAGPQLSASPAATYERTYDTQLASLAQVKGLMSAIDTGALTDQVRQELSPTQTDLRTRPMKLGRTDLRPIQPSTESSSQRWPAWYKPSLEPWRKVWIEWKSTEPRQQQMGIRRSDSMVLSRFEALVQLLREDAYTAQFRALKCLGYHVQEVSATETRLGLVFENPPRVDSSVLPITLLDLLQRRSVPSLSARLGLVKILVDCVERLHAVNWLQKGLRSQNVLFFCGADSEPDYAQPFLSGFDYSRPESADFMSEVPPHIGAENLYRHPAVQGGPRDDTHGFGFKKHHDIYSLGIIILEITYSKPIEVVLRFGEEDIGRSSETARVKEILLGGTFDRDIRGHMGGAVGDVVKSCLTGPDPSRVPVFGADASKSDTKLQEWFFNAVVERLRKLRI</sequence>
<comment type="caution">
    <text evidence="3">The sequence shown here is derived from an EMBL/GenBank/DDBJ whole genome shotgun (WGS) entry which is preliminary data.</text>
</comment>
<dbReference type="Proteomes" id="UP000652219">
    <property type="component" value="Unassembled WGS sequence"/>
</dbReference>
<evidence type="ECO:0000313" key="4">
    <source>
        <dbReference type="Proteomes" id="UP000652219"/>
    </source>
</evidence>
<dbReference type="AlphaFoldDB" id="A0A8H6JF59"/>
<dbReference type="EMBL" id="WIGN01000070">
    <property type="protein sequence ID" value="KAF6811807.1"/>
    <property type="molecule type" value="Genomic_DNA"/>
</dbReference>
<keyword evidence="1" id="KW-0732">Signal</keyword>
<name>A0A8H6JF59_9PEZI</name>
<dbReference type="InterPro" id="IPR011009">
    <property type="entry name" value="Kinase-like_dom_sf"/>
</dbReference>
<proteinExistence type="predicted"/>
<reference evidence="3 4" key="1">
    <citation type="journal article" date="2020" name="Phytopathology">
        <title>Genome Sequence Resources of Colletotrichum truncatum, C. plurivorum, C. musicola, and C. sojae: Four Species Pathogenic to Soybean (Glycine max).</title>
        <authorList>
            <person name="Rogerio F."/>
            <person name="Boufleur T.R."/>
            <person name="Ciampi-Guillardi M."/>
            <person name="Sukno S.A."/>
            <person name="Thon M.R."/>
            <person name="Massola Junior N.S."/>
            <person name="Baroncelli R."/>
        </authorList>
    </citation>
    <scope>NUCLEOTIDE SEQUENCE [LARGE SCALE GENOMIC DNA]</scope>
    <source>
        <strain evidence="3 4">LFN0009</strain>
    </source>
</reference>
<keyword evidence="4" id="KW-1185">Reference proteome</keyword>
<organism evidence="3 4">
    <name type="scientific">Colletotrichum sojae</name>
    <dbReference type="NCBI Taxonomy" id="2175907"/>
    <lineage>
        <taxon>Eukaryota</taxon>
        <taxon>Fungi</taxon>
        <taxon>Dikarya</taxon>
        <taxon>Ascomycota</taxon>
        <taxon>Pezizomycotina</taxon>
        <taxon>Sordariomycetes</taxon>
        <taxon>Hypocreomycetidae</taxon>
        <taxon>Glomerellales</taxon>
        <taxon>Glomerellaceae</taxon>
        <taxon>Colletotrichum</taxon>
        <taxon>Colletotrichum orchidearum species complex</taxon>
    </lineage>
</organism>
<dbReference type="InterPro" id="IPR029498">
    <property type="entry name" value="HeLo_dom"/>
</dbReference>
<dbReference type="InterPro" id="IPR038305">
    <property type="entry name" value="HeLo_sf"/>
</dbReference>
<feature type="signal peptide" evidence="1">
    <location>
        <begin position="1"/>
        <end position="24"/>
    </location>
</feature>
<gene>
    <name evidence="3" type="ORF">CSOJ01_05535</name>
</gene>
<protein>
    <recommendedName>
        <fullName evidence="2">Prion-inhibition and propagation HeLo domain-containing protein</fullName>
    </recommendedName>
</protein>
<dbReference type="PANTHER" id="PTHR37542:SF1">
    <property type="entry name" value="PRION-INHIBITION AND PROPAGATION HELO DOMAIN-CONTAINING PROTEIN"/>
    <property type="match status" value="1"/>
</dbReference>
<feature type="chain" id="PRO_5034031594" description="Prion-inhibition and propagation HeLo domain-containing protein" evidence="1">
    <location>
        <begin position="25"/>
        <end position="638"/>
    </location>
</feature>
<evidence type="ECO:0000256" key="1">
    <source>
        <dbReference type="SAM" id="SignalP"/>
    </source>
</evidence>
<evidence type="ECO:0000313" key="3">
    <source>
        <dbReference type="EMBL" id="KAF6811807.1"/>
    </source>
</evidence>
<accession>A0A8H6JF59</accession>
<dbReference type="SUPFAM" id="SSF56112">
    <property type="entry name" value="Protein kinase-like (PK-like)"/>
    <property type="match status" value="1"/>
</dbReference>